<keyword evidence="3" id="KW-1185">Reference proteome</keyword>
<dbReference type="GO" id="GO:0012505">
    <property type="term" value="C:endomembrane system"/>
    <property type="evidence" value="ECO:0007669"/>
    <property type="project" value="TreeGrafter"/>
</dbReference>
<protein>
    <submittedName>
        <fullName evidence="2">Uncharacterized protein</fullName>
    </submittedName>
</protein>
<accession>A0A0D3JGK8</accession>
<dbReference type="RefSeq" id="XP_005775072.1">
    <property type="nucleotide sequence ID" value="XM_005775015.1"/>
</dbReference>
<dbReference type="STRING" id="2903.R1CIG1"/>
<dbReference type="GO" id="GO:0044183">
    <property type="term" value="F:protein folding chaperone"/>
    <property type="evidence" value="ECO:0007669"/>
    <property type="project" value="TreeGrafter"/>
</dbReference>
<dbReference type="PANTHER" id="PTHR46512">
    <property type="entry name" value="PEPTIDYLPROLYL ISOMERASE"/>
    <property type="match status" value="1"/>
</dbReference>
<dbReference type="HOGENOM" id="CLU_089717_0_0_1"/>
<dbReference type="AlphaFoldDB" id="A0A0D3JGK8"/>
<dbReference type="SUPFAM" id="SSF48452">
    <property type="entry name" value="TPR-like"/>
    <property type="match status" value="1"/>
</dbReference>
<dbReference type="GeneID" id="17268190"/>
<feature type="repeat" description="TPR" evidence="1">
    <location>
        <begin position="125"/>
        <end position="158"/>
    </location>
</feature>
<dbReference type="Proteomes" id="UP000013827">
    <property type="component" value="Unassembled WGS sequence"/>
</dbReference>
<dbReference type="InterPro" id="IPR050754">
    <property type="entry name" value="FKBP4/5/8-like"/>
</dbReference>
<dbReference type="PROSITE" id="PS50005">
    <property type="entry name" value="TPR"/>
    <property type="match status" value="1"/>
</dbReference>
<proteinExistence type="predicted"/>
<dbReference type="GO" id="GO:0016020">
    <property type="term" value="C:membrane"/>
    <property type="evidence" value="ECO:0007669"/>
    <property type="project" value="TreeGrafter"/>
</dbReference>
<dbReference type="PaxDb" id="2903-EOD22643"/>
<reference evidence="3" key="1">
    <citation type="journal article" date="2013" name="Nature">
        <title>Pan genome of the phytoplankton Emiliania underpins its global distribution.</title>
        <authorList>
            <person name="Read B.A."/>
            <person name="Kegel J."/>
            <person name="Klute M.J."/>
            <person name="Kuo A."/>
            <person name="Lefebvre S.C."/>
            <person name="Maumus F."/>
            <person name="Mayer C."/>
            <person name="Miller J."/>
            <person name="Monier A."/>
            <person name="Salamov A."/>
            <person name="Young J."/>
            <person name="Aguilar M."/>
            <person name="Claverie J.M."/>
            <person name="Frickenhaus S."/>
            <person name="Gonzalez K."/>
            <person name="Herman E.K."/>
            <person name="Lin Y.C."/>
            <person name="Napier J."/>
            <person name="Ogata H."/>
            <person name="Sarno A.F."/>
            <person name="Shmutz J."/>
            <person name="Schroeder D."/>
            <person name="de Vargas C."/>
            <person name="Verret F."/>
            <person name="von Dassow P."/>
            <person name="Valentin K."/>
            <person name="Van de Peer Y."/>
            <person name="Wheeler G."/>
            <person name="Dacks J.B."/>
            <person name="Delwiche C.F."/>
            <person name="Dyhrman S.T."/>
            <person name="Glockner G."/>
            <person name="John U."/>
            <person name="Richards T."/>
            <person name="Worden A.Z."/>
            <person name="Zhang X."/>
            <person name="Grigoriev I.V."/>
            <person name="Allen A.E."/>
            <person name="Bidle K."/>
            <person name="Borodovsky M."/>
            <person name="Bowler C."/>
            <person name="Brownlee C."/>
            <person name="Cock J.M."/>
            <person name="Elias M."/>
            <person name="Gladyshev V.N."/>
            <person name="Groth M."/>
            <person name="Guda C."/>
            <person name="Hadaegh A."/>
            <person name="Iglesias-Rodriguez M.D."/>
            <person name="Jenkins J."/>
            <person name="Jones B.M."/>
            <person name="Lawson T."/>
            <person name="Leese F."/>
            <person name="Lindquist E."/>
            <person name="Lobanov A."/>
            <person name="Lomsadze A."/>
            <person name="Malik S.B."/>
            <person name="Marsh M.E."/>
            <person name="Mackinder L."/>
            <person name="Mock T."/>
            <person name="Mueller-Roeber B."/>
            <person name="Pagarete A."/>
            <person name="Parker M."/>
            <person name="Probert I."/>
            <person name="Quesneville H."/>
            <person name="Raines C."/>
            <person name="Rensing S.A."/>
            <person name="Riano-Pachon D.M."/>
            <person name="Richier S."/>
            <person name="Rokitta S."/>
            <person name="Shiraiwa Y."/>
            <person name="Soanes D.M."/>
            <person name="van der Giezen M."/>
            <person name="Wahlund T.M."/>
            <person name="Williams B."/>
            <person name="Wilson W."/>
            <person name="Wolfe G."/>
            <person name="Wurch L.L."/>
        </authorList>
    </citation>
    <scope>NUCLEOTIDE SEQUENCE</scope>
</reference>
<evidence type="ECO:0000313" key="2">
    <source>
        <dbReference type="EnsemblProtists" id="EOD22643"/>
    </source>
</evidence>
<evidence type="ECO:0000256" key="1">
    <source>
        <dbReference type="PROSITE-ProRule" id="PRU00339"/>
    </source>
</evidence>
<dbReference type="InterPro" id="IPR019734">
    <property type="entry name" value="TPR_rpt"/>
</dbReference>
<dbReference type="GO" id="GO:0005829">
    <property type="term" value="C:cytosol"/>
    <property type="evidence" value="ECO:0007669"/>
    <property type="project" value="TreeGrafter"/>
</dbReference>
<dbReference type="PANTHER" id="PTHR46512:SF1">
    <property type="entry name" value="PEPTIDYLPROLYL ISOMERASE"/>
    <property type="match status" value="1"/>
</dbReference>
<dbReference type="Pfam" id="PF13371">
    <property type="entry name" value="TPR_9"/>
    <property type="match status" value="1"/>
</dbReference>
<evidence type="ECO:0000313" key="3">
    <source>
        <dbReference type="Proteomes" id="UP000013827"/>
    </source>
</evidence>
<name>A0A0D3JGK8_EMIH1</name>
<dbReference type="KEGG" id="ehx:EMIHUDRAFT_240076"/>
<keyword evidence="1" id="KW-0802">TPR repeat</keyword>
<organism evidence="2 3">
    <name type="scientific">Emiliania huxleyi (strain CCMP1516)</name>
    <dbReference type="NCBI Taxonomy" id="280463"/>
    <lineage>
        <taxon>Eukaryota</taxon>
        <taxon>Haptista</taxon>
        <taxon>Haptophyta</taxon>
        <taxon>Prymnesiophyceae</taxon>
        <taxon>Isochrysidales</taxon>
        <taxon>Noelaerhabdaceae</taxon>
        <taxon>Emiliania</taxon>
    </lineage>
</organism>
<dbReference type="OMA" id="KIYANMS"/>
<reference evidence="2" key="2">
    <citation type="submission" date="2024-10" db="UniProtKB">
        <authorList>
            <consortium name="EnsemblProtists"/>
        </authorList>
    </citation>
    <scope>IDENTIFICATION</scope>
</reference>
<dbReference type="InterPro" id="IPR011990">
    <property type="entry name" value="TPR-like_helical_dom_sf"/>
</dbReference>
<sequence>MVGDAEADEEESQVATNLAKAAALKEEGNEAFKRGDYKAAMIAYHQIYMYVHGFSETSGGAGASSSPAGLPWSPRKSVTEAETAQLRSLKVAHFSNLAACHLKLGAVPKARDCCSKALALDPGHLKARFRRGKCLAALGALDDARDDLETVLRADPENREAHRELRELKMRLATQRRREAKKFAGFFDRLAFTPLDVSFSDTRG</sequence>
<dbReference type="Gene3D" id="1.25.40.10">
    <property type="entry name" value="Tetratricopeptide repeat domain"/>
    <property type="match status" value="1"/>
</dbReference>
<dbReference type="EnsemblProtists" id="EOD22643">
    <property type="protein sequence ID" value="EOD22643"/>
    <property type="gene ID" value="EMIHUDRAFT_240076"/>
</dbReference>
<dbReference type="eggNOG" id="KOG0543">
    <property type="taxonomic scope" value="Eukaryota"/>
</dbReference>
<dbReference type="SMART" id="SM00028">
    <property type="entry name" value="TPR"/>
    <property type="match status" value="3"/>
</dbReference>
<dbReference type="GO" id="GO:0005740">
    <property type="term" value="C:mitochondrial envelope"/>
    <property type="evidence" value="ECO:0007669"/>
    <property type="project" value="TreeGrafter"/>
</dbReference>